<evidence type="ECO:0000313" key="7">
    <source>
        <dbReference type="EMBL" id="PSC03507.1"/>
    </source>
</evidence>
<dbReference type="OrthoDB" id="9793626at2"/>
<dbReference type="PANTHER" id="PTHR42789:SF1">
    <property type="entry name" value="D-ISOMER SPECIFIC 2-HYDROXYACID DEHYDROGENASE FAMILY PROTEIN (AFU_ORTHOLOGUE AFUA_6G10090)"/>
    <property type="match status" value="1"/>
</dbReference>
<dbReference type="FunFam" id="3.40.50.720:FF:000203">
    <property type="entry name" value="D-3-phosphoglycerate dehydrogenase (SerA)"/>
    <property type="match status" value="1"/>
</dbReference>
<evidence type="ECO:0000256" key="3">
    <source>
        <dbReference type="ARBA" id="ARBA00023027"/>
    </source>
</evidence>
<dbReference type="CDD" id="cd12172">
    <property type="entry name" value="PGDH_like_2"/>
    <property type="match status" value="1"/>
</dbReference>
<dbReference type="SUPFAM" id="SSF51735">
    <property type="entry name" value="NAD(P)-binding Rossmann-fold domains"/>
    <property type="match status" value="1"/>
</dbReference>
<evidence type="ECO:0000256" key="4">
    <source>
        <dbReference type="RuleBase" id="RU003719"/>
    </source>
</evidence>
<dbReference type="InterPro" id="IPR006139">
    <property type="entry name" value="D-isomer_2_OHA_DH_cat_dom"/>
</dbReference>
<dbReference type="InterPro" id="IPR050857">
    <property type="entry name" value="D-2-hydroxyacid_DH"/>
</dbReference>
<feature type="domain" description="D-isomer specific 2-hydroxyacid dehydrogenase catalytic" evidence="5">
    <location>
        <begin position="31"/>
        <end position="324"/>
    </location>
</feature>
<dbReference type="InterPro" id="IPR029753">
    <property type="entry name" value="D-isomer_DH_CS"/>
</dbReference>
<dbReference type="RefSeq" id="WP_106338600.1">
    <property type="nucleotide sequence ID" value="NZ_PVZS01000024.1"/>
</dbReference>
<dbReference type="Gene3D" id="3.40.50.720">
    <property type="entry name" value="NAD(P)-binding Rossmann-like Domain"/>
    <property type="match status" value="2"/>
</dbReference>
<evidence type="ECO:0000256" key="1">
    <source>
        <dbReference type="ARBA" id="ARBA00005854"/>
    </source>
</evidence>
<dbReference type="PANTHER" id="PTHR42789">
    <property type="entry name" value="D-ISOMER SPECIFIC 2-HYDROXYACID DEHYDROGENASE FAMILY PROTEIN (AFU_ORTHOLOGUE AFUA_6G10090)"/>
    <property type="match status" value="1"/>
</dbReference>
<dbReference type="InterPro" id="IPR036291">
    <property type="entry name" value="NAD(P)-bd_dom_sf"/>
</dbReference>
<gene>
    <name evidence="7" type="ORF">SLNSH_18525</name>
</gene>
<organism evidence="7 8">
    <name type="scientific">Alsobacter soli</name>
    <dbReference type="NCBI Taxonomy" id="2109933"/>
    <lineage>
        <taxon>Bacteria</taxon>
        <taxon>Pseudomonadati</taxon>
        <taxon>Pseudomonadota</taxon>
        <taxon>Alphaproteobacteria</taxon>
        <taxon>Hyphomicrobiales</taxon>
        <taxon>Alsobacteraceae</taxon>
        <taxon>Alsobacter</taxon>
    </lineage>
</organism>
<dbReference type="SUPFAM" id="SSF52283">
    <property type="entry name" value="Formate/glycerate dehydrogenase catalytic domain-like"/>
    <property type="match status" value="1"/>
</dbReference>
<comment type="caution">
    <text evidence="7">The sequence shown here is derived from an EMBL/GenBank/DDBJ whole genome shotgun (WGS) entry which is preliminary data.</text>
</comment>
<keyword evidence="3" id="KW-0520">NAD</keyword>
<dbReference type="EMBL" id="PVZS01000024">
    <property type="protein sequence ID" value="PSC03507.1"/>
    <property type="molecule type" value="Genomic_DNA"/>
</dbReference>
<dbReference type="GO" id="GO:0016616">
    <property type="term" value="F:oxidoreductase activity, acting on the CH-OH group of donors, NAD or NADP as acceptor"/>
    <property type="evidence" value="ECO:0007669"/>
    <property type="project" value="InterPro"/>
</dbReference>
<evidence type="ECO:0000256" key="2">
    <source>
        <dbReference type="ARBA" id="ARBA00023002"/>
    </source>
</evidence>
<comment type="similarity">
    <text evidence="1 4">Belongs to the D-isomer specific 2-hydroxyacid dehydrogenase family.</text>
</comment>
<dbReference type="Proteomes" id="UP000239772">
    <property type="component" value="Unassembled WGS sequence"/>
</dbReference>
<proteinExistence type="inferred from homology"/>
<dbReference type="Pfam" id="PF02826">
    <property type="entry name" value="2-Hacid_dh_C"/>
    <property type="match status" value="1"/>
</dbReference>
<keyword evidence="8" id="KW-1185">Reference proteome</keyword>
<evidence type="ECO:0000259" key="6">
    <source>
        <dbReference type="Pfam" id="PF02826"/>
    </source>
</evidence>
<protein>
    <submittedName>
        <fullName evidence="7">Hydroxyacid dehydrogenase</fullName>
    </submittedName>
</protein>
<evidence type="ECO:0000259" key="5">
    <source>
        <dbReference type="Pfam" id="PF00389"/>
    </source>
</evidence>
<dbReference type="PROSITE" id="PS00671">
    <property type="entry name" value="D_2_HYDROXYACID_DH_3"/>
    <property type="match status" value="1"/>
</dbReference>
<evidence type="ECO:0000313" key="8">
    <source>
        <dbReference type="Proteomes" id="UP000239772"/>
    </source>
</evidence>
<name>A0A2T1HPG3_9HYPH</name>
<dbReference type="Pfam" id="PF00389">
    <property type="entry name" value="2-Hacid_dh"/>
    <property type="match status" value="1"/>
</dbReference>
<keyword evidence="2 4" id="KW-0560">Oxidoreductase</keyword>
<accession>A0A2T1HPG3</accession>
<dbReference type="InterPro" id="IPR006140">
    <property type="entry name" value="D-isomer_DH_NAD-bd"/>
</dbReference>
<reference evidence="8" key="1">
    <citation type="submission" date="2018-03" db="EMBL/GenBank/DDBJ databases">
        <authorList>
            <person name="Sun L."/>
            <person name="Liu H."/>
            <person name="Chen W."/>
            <person name="Huang K."/>
            <person name="Liu W."/>
            <person name="Gao X."/>
        </authorList>
    </citation>
    <scope>NUCLEOTIDE SEQUENCE [LARGE SCALE GENOMIC DNA]</scope>
    <source>
        <strain evidence="8">SH9</strain>
    </source>
</reference>
<dbReference type="AlphaFoldDB" id="A0A2T1HPG3"/>
<dbReference type="GO" id="GO:0051287">
    <property type="term" value="F:NAD binding"/>
    <property type="evidence" value="ECO:0007669"/>
    <property type="project" value="InterPro"/>
</dbReference>
<feature type="domain" description="D-isomer specific 2-hydroxyacid dehydrogenase NAD-binding" evidence="6">
    <location>
        <begin position="115"/>
        <end position="292"/>
    </location>
</feature>
<sequence>MPSTVLVSTRFFDPSAEALLRENGLTVRRTGLPDDVQDDALDQAQLDRLLEGVEGWIVGTAPVRGELIRAHPQLKVIARRGVGYNNVDIEAARELGVCVAIAPGGNDASVADHALGMMLGVAKRLKESHRALEGGRWSPVVGMELFEKTVGLVGFGRIAQAVAKRLRGFDARVLAYDPFPNRAAAEGLGVELVELPALLRQSDYVSLHLPLTRETRRIIDRDALAAMKPGSILINTSRGGLVDEEALKQALMEGRLYGAGLDVFEGEGDDDSLPAIRELIGLPNVMASAHAAGSSNEGLSRTNRIAAQTVIDVLRGVEPPAQCVVVKGAR</sequence>